<keyword evidence="2" id="KW-0812">Transmembrane</keyword>
<reference evidence="3 4" key="1">
    <citation type="journal article" date="2019" name="Commun. Biol.">
        <title>The bagworm genome reveals a unique fibroin gene that provides high tensile strength.</title>
        <authorList>
            <person name="Kono N."/>
            <person name="Nakamura H."/>
            <person name="Ohtoshi R."/>
            <person name="Tomita M."/>
            <person name="Numata K."/>
            <person name="Arakawa K."/>
        </authorList>
    </citation>
    <scope>NUCLEOTIDE SEQUENCE [LARGE SCALE GENOMIC DNA]</scope>
</reference>
<protein>
    <submittedName>
        <fullName evidence="3">Uncharacterized protein</fullName>
    </submittedName>
</protein>
<sequence>MSQSHPGQLSEATSAPSVRLFLFVFMEIYVFNRRQKIERSPYVTGHNDADVNHRRLGRHPRPPNDAAAGGEARHVSGFDPRGAIAA</sequence>
<proteinExistence type="predicted"/>
<feature type="transmembrane region" description="Helical" evidence="2">
    <location>
        <begin position="12"/>
        <end position="31"/>
    </location>
</feature>
<dbReference type="AlphaFoldDB" id="A0A4C1YBS5"/>
<dbReference type="Proteomes" id="UP000299102">
    <property type="component" value="Unassembled WGS sequence"/>
</dbReference>
<keyword evidence="4" id="KW-1185">Reference proteome</keyword>
<evidence type="ECO:0000313" key="4">
    <source>
        <dbReference type="Proteomes" id="UP000299102"/>
    </source>
</evidence>
<organism evidence="3 4">
    <name type="scientific">Eumeta variegata</name>
    <name type="common">Bagworm moth</name>
    <name type="synonym">Eumeta japonica</name>
    <dbReference type="NCBI Taxonomy" id="151549"/>
    <lineage>
        <taxon>Eukaryota</taxon>
        <taxon>Metazoa</taxon>
        <taxon>Ecdysozoa</taxon>
        <taxon>Arthropoda</taxon>
        <taxon>Hexapoda</taxon>
        <taxon>Insecta</taxon>
        <taxon>Pterygota</taxon>
        <taxon>Neoptera</taxon>
        <taxon>Endopterygota</taxon>
        <taxon>Lepidoptera</taxon>
        <taxon>Glossata</taxon>
        <taxon>Ditrysia</taxon>
        <taxon>Tineoidea</taxon>
        <taxon>Psychidae</taxon>
        <taxon>Oiketicinae</taxon>
        <taxon>Eumeta</taxon>
    </lineage>
</organism>
<keyword evidence="2" id="KW-0472">Membrane</keyword>
<name>A0A4C1YBS5_EUMVA</name>
<evidence type="ECO:0000313" key="3">
    <source>
        <dbReference type="EMBL" id="GBP72414.1"/>
    </source>
</evidence>
<evidence type="ECO:0000256" key="2">
    <source>
        <dbReference type="SAM" id="Phobius"/>
    </source>
</evidence>
<keyword evidence="2" id="KW-1133">Transmembrane helix</keyword>
<gene>
    <name evidence="3" type="ORF">EVAR_33105_1</name>
</gene>
<evidence type="ECO:0000256" key="1">
    <source>
        <dbReference type="SAM" id="MobiDB-lite"/>
    </source>
</evidence>
<comment type="caution">
    <text evidence="3">The sequence shown here is derived from an EMBL/GenBank/DDBJ whole genome shotgun (WGS) entry which is preliminary data.</text>
</comment>
<feature type="region of interest" description="Disordered" evidence="1">
    <location>
        <begin position="43"/>
        <end position="86"/>
    </location>
</feature>
<dbReference type="EMBL" id="BGZK01001144">
    <property type="protein sequence ID" value="GBP72414.1"/>
    <property type="molecule type" value="Genomic_DNA"/>
</dbReference>
<accession>A0A4C1YBS5</accession>